<proteinExistence type="predicted"/>
<evidence type="ECO:0000256" key="2">
    <source>
        <dbReference type="SAM" id="SignalP"/>
    </source>
</evidence>
<evidence type="ECO:0000256" key="1">
    <source>
        <dbReference type="SAM" id="MobiDB-lite"/>
    </source>
</evidence>
<evidence type="ECO:0000313" key="4">
    <source>
        <dbReference type="Proteomes" id="UP000316079"/>
    </source>
</evidence>
<dbReference type="EMBL" id="SRMA01027063">
    <property type="protein sequence ID" value="TRY60272.1"/>
    <property type="molecule type" value="Genomic_DNA"/>
</dbReference>
<feature type="compositionally biased region" description="Pro residues" evidence="1">
    <location>
        <begin position="82"/>
        <end position="93"/>
    </location>
</feature>
<name>A0A553N4C0_9TELE</name>
<dbReference type="Proteomes" id="UP000316079">
    <property type="component" value="Unassembled WGS sequence"/>
</dbReference>
<gene>
    <name evidence="3" type="ORF">DNTS_009650</name>
</gene>
<comment type="caution">
    <text evidence="3">The sequence shown here is derived from an EMBL/GenBank/DDBJ whole genome shotgun (WGS) entry which is preliminary data.</text>
</comment>
<protein>
    <submittedName>
        <fullName evidence="3">Uncharacterized protein</fullName>
    </submittedName>
</protein>
<reference evidence="3 4" key="1">
    <citation type="journal article" date="2019" name="Sci. Data">
        <title>Hybrid genome assembly and annotation of Danionella translucida.</title>
        <authorList>
            <person name="Kadobianskyi M."/>
            <person name="Schulze L."/>
            <person name="Schuelke M."/>
            <person name="Judkewitz B."/>
        </authorList>
    </citation>
    <scope>NUCLEOTIDE SEQUENCE [LARGE SCALE GENOMIC DNA]</scope>
    <source>
        <strain evidence="3 4">Bolton</strain>
    </source>
</reference>
<keyword evidence="4" id="KW-1185">Reference proteome</keyword>
<feature type="region of interest" description="Disordered" evidence="1">
    <location>
        <begin position="52"/>
        <end position="93"/>
    </location>
</feature>
<feature type="compositionally biased region" description="Polar residues" evidence="1">
    <location>
        <begin position="52"/>
        <end position="64"/>
    </location>
</feature>
<feature type="chain" id="PRO_5021924688" evidence="2">
    <location>
        <begin position="24"/>
        <end position="283"/>
    </location>
</feature>
<feature type="signal peptide" evidence="2">
    <location>
        <begin position="1"/>
        <end position="23"/>
    </location>
</feature>
<organism evidence="3 4">
    <name type="scientific">Danionella cerebrum</name>
    <dbReference type="NCBI Taxonomy" id="2873325"/>
    <lineage>
        <taxon>Eukaryota</taxon>
        <taxon>Metazoa</taxon>
        <taxon>Chordata</taxon>
        <taxon>Craniata</taxon>
        <taxon>Vertebrata</taxon>
        <taxon>Euteleostomi</taxon>
        <taxon>Actinopterygii</taxon>
        <taxon>Neopterygii</taxon>
        <taxon>Teleostei</taxon>
        <taxon>Ostariophysi</taxon>
        <taxon>Cypriniformes</taxon>
        <taxon>Danionidae</taxon>
        <taxon>Danioninae</taxon>
        <taxon>Danionella</taxon>
    </lineage>
</organism>
<dbReference type="AlphaFoldDB" id="A0A553N4C0"/>
<feature type="compositionally biased region" description="Low complexity" evidence="1">
    <location>
        <begin position="65"/>
        <end position="75"/>
    </location>
</feature>
<keyword evidence="2" id="KW-0732">Signal</keyword>
<evidence type="ECO:0000313" key="3">
    <source>
        <dbReference type="EMBL" id="TRY60272.1"/>
    </source>
</evidence>
<sequence>MIMMKILCASELVWILLVYGALPLQTEQLPLAPVGSLLLYPQMILLPMSQNPNQQTQKEGTSQGSPPSAAPSPASFLQPITDSPPSPAPVPNPAPLDSFLQLWNLLPQQGFSLVQQAGSADSESSEEGGAAQVLYLLPLSLGSPVVMENRDLIQNQNANQNMNTNINPTEEQNLPMQKLNLDPGQNQNLNWNAIQNQNLKQVLKTNQNQTQKLKQNQLNDQNHGQHKHLRSGLNLNQNCNHSQNLNQIQHHNENSNIYQDEGQNSSTTQIQNIEKNIQNQKTN</sequence>
<accession>A0A553N4C0</accession>